<evidence type="ECO:0000256" key="7">
    <source>
        <dbReference type="ARBA" id="ARBA00022982"/>
    </source>
</evidence>
<accession>A0AAX4PHQ6</accession>
<keyword evidence="8 12" id="KW-1133">Transmembrane helix</keyword>
<feature type="transmembrane region" description="Helical" evidence="12">
    <location>
        <begin position="183"/>
        <end position="208"/>
    </location>
</feature>
<evidence type="ECO:0000256" key="11">
    <source>
        <dbReference type="ARBA" id="ARBA00023284"/>
    </source>
</evidence>
<dbReference type="Pfam" id="PF00085">
    <property type="entry name" value="Thioredoxin"/>
    <property type="match status" value="1"/>
</dbReference>
<dbReference type="Proteomes" id="UP001472866">
    <property type="component" value="Chromosome 12"/>
</dbReference>
<evidence type="ECO:0000256" key="9">
    <source>
        <dbReference type="ARBA" id="ARBA00023136"/>
    </source>
</evidence>
<keyword evidence="11" id="KW-0676">Redox-active center</keyword>
<protein>
    <submittedName>
        <fullName evidence="15">Thioredoxin domain-containing protein</fullName>
    </submittedName>
</protein>
<dbReference type="PANTHER" id="PTHR46107">
    <property type="entry name" value="DUMPY: SHORTER THAN WILD-TYPE"/>
    <property type="match status" value="1"/>
</dbReference>
<keyword evidence="10" id="KW-1015">Disulfide bond</keyword>
<dbReference type="InterPro" id="IPR017937">
    <property type="entry name" value="Thioredoxin_CS"/>
</dbReference>
<evidence type="ECO:0000256" key="13">
    <source>
        <dbReference type="SAM" id="SignalP"/>
    </source>
</evidence>
<name>A0AAX4PHQ6_9CHLO</name>
<evidence type="ECO:0000256" key="1">
    <source>
        <dbReference type="ARBA" id="ARBA00004115"/>
    </source>
</evidence>
<organism evidence="15 16">
    <name type="scientific">Chloropicon roscoffensis</name>
    <dbReference type="NCBI Taxonomy" id="1461544"/>
    <lineage>
        <taxon>Eukaryota</taxon>
        <taxon>Viridiplantae</taxon>
        <taxon>Chlorophyta</taxon>
        <taxon>Chloropicophyceae</taxon>
        <taxon>Chloropicales</taxon>
        <taxon>Chloropicaceae</taxon>
        <taxon>Chloropicon</taxon>
    </lineage>
</organism>
<dbReference type="PROSITE" id="PS00194">
    <property type="entry name" value="THIOREDOXIN_1"/>
    <property type="match status" value="1"/>
</dbReference>
<keyword evidence="16" id="KW-1185">Reference proteome</keyword>
<evidence type="ECO:0000256" key="3">
    <source>
        <dbReference type="ARBA" id="ARBA00022553"/>
    </source>
</evidence>
<evidence type="ECO:0000256" key="12">
    <source>
        <dbReference type="SAM" id="Phobius"/>
    </source>
</evidence>
<evidence type="ECO:0000256" key="8">
    <source>
        <dbReference type="ARBA" id="ARBA00022989"/>
    </source>
</evidence>
<proteinExistence type="predicted"/>
<dbReference type="AlphaFoldDB" id="A0AAX4PHQ6"/>
<dbReference type="PANTHER" id="PTHR46107:SF3">
    <property type="entry name" value="THIOREDOXIN DOMAIN-CONTAINING PROTEIN"/>
    <property type="match status" value="1"/>
</dbReference>
<sequence length="234" mass="26058">MASGLILSAILSLGCLEVAAAKPSQGNSAPGVGKVVEITDLNFDAMMKQGPWMVVVSASWCPHCKQLEPTWTRLAEKLRGKVRVGKIDGPENKILAKRLHITGYPTIFHVDRQGKIRDYGDRQRDLDHLSQFAVSGYRQYEPLPWYYTPTSPYGQLIKAILEMPRDLQEVYSFLSIDLGFSDVFIIFSGLVLPLVGGIFVIGAMDLFFVRFHCRTPQATAAPPPARNDNQRPPQ</sequence>
<dbReference type="Gene3D" id="3.40.30.10">
    <property type="entry name" value="Glutaredoxin"/>
    <property type="match status" value="1"/>
</dbReference>
<evidence type="ECO:0000259" key="14">
    <source>
        <dbReference type="PROSITE" id="PS51352"/>
    </source>
</evidence>
<evidence type="ECO:0000256" key="6">
    <source>
        <dbReference type="ARBA" id="ARBA00022824"/>
    </source>
</evidence>
<dbReference type="InterPro" id="IPR052454">
    <property type="entry name" value="TMX_domain-containing"/>
</dbReference>
<evidence type="ECO:0000256" key="2">
    <source>
        <dbReference type="ARBA" id="ARBA00022448"/>
    </source>
</evidence>
<dbReference type="InterPro" id="IPR036249">
    <property type="entry name" value="Thioredoxin-like_sf"/>
</dbReference>
<keyword evidence="9 12" id="KW-0472">Membrane</keyword>
<dbReference type="EMBL" id="CP151512">
    <property type="protein sequence ID" value="WZN65462.1"/>
    <property type="molecule type" value="Genomic_DNA"/>
</dbReference>
<evidence type="ECO:0000256" key="5">
    <source>
        <dbReference type="ARBA" id="ARBA00022729"/>
    </source>
</evidence>
<keyword evidence="5 13" id="KW-0732">Signal</keyword>
<comment type="subcellular location">
    <subcellularLocation>
        <location evidence="1">Endoplasmic reticulum membrane</location>
        <topology evidence="1">Single-pass type I membrane protein</topology>
    </subcellularLocation>
</comment>
<dbReference type="PROSITE" id="PS51352">
    <property type="entry name" value="THIOREDOXIN_2"/>
    <property type="match status" value="1"/>
</dbReference>
<dbReference type="GO" id="GO:0005789">
    <property type="term" value="C:endoplasmic reticulum membrane"/>
    <property type="evidence" value="ECO:0007669"/>
    <property type="project" value="UniProtKB-SubCell"/>
</dbReference>
<feature type="chain" id="PRO_5043567820" evidence="13">
    <location>
        <begin position="22"/>
        <end position="234"/>
    </location>
</feature>
<reference evidence="15 16" key="1">
    <citation type="submission" date="2024-03" db="EMBL/GenBank/DDBJ databases">
        <title>Complete genome sequence of the green alga Chloropicon roscoffensis RCC1871.</title>
        <authorList>
            <person name="Lemieux C."/>
            <person name="Pombert J.-F."/>
            <person name="Otis C."/>
            <person name="Turmel M."/>
        </authorList>
    </citation>
    <scope>NUCLEOTIDE SEQUENCE [LARGE SCALE GENOMIC DNA]</scope>
    <source>
        <strain evidence="15 16">RCC1871</strain>
    </source>
</reference>
<keyword evidence="3" id="KW-0597">Phosphoprotein</keyword>
<dbReference type="GO" id="GO:0015036">
    <property type="term" value="F:disulfide oxidoreductase activity"/>
    <property type="evidence" value="ECO:0007669"/>
    <property type="project" value="TreeGrafter"/>
</dbReference>
<evidence type="ECO:0000256" key="4">
    <source>
        <dbReference type="ARBA" id="ARBA00022692"/>
    </source>
</evidence>
<dbReference type="SUPFAM" id="SSF52833">
    <property type="entry name" value="Thioredoxin-like"/>
    <property type="match status" value="1"/>
</dbReference>
<dbReference type="CDD" id="cd02961">
    <property type="entry name" value="PDI_a_family"/>
    <property type="match status" value="1"/>
</dbReference>
<keyword evidence="2" id="KW-0813">Transport</keyword>
<feature type="signal peptide" evidence="13">
    <location>
        <begin position="1"/>
        <end position="21"/>
    </location>
</feature>
<keyword evidence="4 12" id="KW-0812">Transmembrane</keyword>
<keyword evidence="7" id="KW-0249">Electron transport</keyword>
<evidence type="ECO:0000313" key="16">
    <source>
        <dbReference type="Proteomes" id="UP001472866"/>
    </source>
</evidence>
<evidence type="ECO:0000256" key="10">
    <source>
        <dbReference type="ARBA" id="ARBA00023157"/>
    </source>
</evidence>
<feature type="domain" description="Thioredoxin" evidence="14">
    <location>
        <begin position="16"/>
        <end position="139"/>
    </location>
</feature>
<keyword evidence="6" id="KW-0256">Endoplasmic reticulum</keyword>
<gene>
    <name evidence="15" type="ORF">HKI87_12g70210</name>
</gene>
<dbReference type="InterPro" id="IPR013766">
    <property type="entry name" value="Thioredoxin_domain"/>
</dbReference>
<evidence type="ECO:0000313" key="15">
    <source>
        <dbReference type="EMBL" id="WZN65462.1"/>
    </source>
</evidence>